<name>A0A674J175_9SAUR</name>
<organism evidence="4 5">
    <name type="scientific">Terrapene triunguis</name>
    <name type="common">Three-toed box turtle</name>
    <dbReference type="NCBI Taxonomy" id="2587831"/>
    <lineage>
        <taxon>Eukaryota</taxon>
        <taxon>Metazoa</taxon>
        <taxon>Chordata</taxon>
        <taxon>Craniata</taxon>
        <taxon>Vertebrata</taxon>
        <taxon>Euteleostomi</taxon>
        <taxon>Archelosauria</taxon>
        <taxon>Testudinata</taxon>
        <taxon>Testudines</taxon>
        <taxon>Cryptodira</taxon>
        <taxon>Durocryptodira</taxon>
        <taxon>Testudinoidea</taxon>
        <taxon>Emydidae</taxon>
        <taxon>Terrapene</taxon>
    </lineage>
</organism>
<reference evidence="4" key="1">
    <citation type="submission" date="2025-08" db="UniProtKB">
        <authorList>
            <consortium name="Ensembl"/>
        </authorList>
    </citation>
    <scope>IDENTIFICATION</scope>
</reference>
<dbReference type="Gene3D" id="2.60.40.10">
    <property type="entry name" value="Immunoglobulins"/>
    <property type="match status" value="2"/>
</dbReference>
<evidence type="ECO:0000313" key="5">
    <source>
        <dbReference type="Proteomes" id="UP000472274"/>
    </source>
</evidence>
<evidence type="ECO:0000313" key="4">
    <source>
        <dbReference type="Ensembl" id="ENSTMTP00000013294.1"/>
    </source>
</evidence>
<keyword evidence="5" id="KW-1185">Reference proteome</keyword>
<dbReference type="GO" id="GO:0002376">
    <property type="term" value="P:immune system process"/>
    <property type="evidence" value="ECO:0007669"/>
    <property type="project" value="UniProtKB-ARBA"/>
</dbReference>
<feature type="domain" description="Ig-like" evidence="3">
    <location>
        <begin position="14"/>
        <end position="110"/>
    </location>
</feature>
<dbReference type="PANTHER" id="PTHR23411">
    <property type="entry name" value="TAPASIN"/>
    <property type="match status" value="1"/>
</dbReference>
<keyword evidence="1" id="KW-1015">Disulfide bond</keyword>
<dbReference type="Pfam" id="PF07654">
    <property type="entry name" value="C1-set"/>
    <property type="match status" value="2"/>
</dbReference>
<dbReference type="AlphaFoldDB" id="A0A674J175"/>
<dbReference type="InterPro" id="IPR013783">
    <property type="entry name" value="Ig-like_fold"/>
</dbReference>
<dbReference type="InterPro" id="IPR007110">
    <property type="entry name" value="Ig-like_dom"/>
</dbReference>
<dbReference type="Ensembl" id="ENSTMTT00000013753.1">
    <property type="protein sequence ID" value="ENSTMTP00000013294.1"/>
    <property type="gene ID" value="ENSTMTG00000009580.1"/>
</dbReference>
<dbReference type="InterPro" id="IPR003006">
    <property type="entry name" value="Ig/MHC_CS"/>
</dbReference>
<dbReference type="FunFam" id="2.60.40.10:FF:001690">
    <property type="entry name" value="Immunoglobulin heavy constant epsilon"/>
    <property type="match status" value="1"/>
</dbReference>
<evidence type="ECO:0000256" key="2">
    <source>
        <dbReference type="ARBA" id="ARBA00023319"/>
    </source>
</evidence>
<dbReference type="SUPFAM" id="SSF48726">
    <property type="entry name" value="Immunoglobulin"/>
    <property type="match status" value="2"/>
</dbReference>
<dbReference type="InterPro" id="IPR036179">
    <property type="entry name" value="Ig-like_dom_sf"/>
</dbReference>
<dbReference type="SMART" id="SM00407">
    <property type="entry name" value="IGc1"/>
    <property type="match status" value="1"/>
</dbReference>
<evidence type="ECO:0000259" key="3">
    <source>
        <dbReference type="PROSITE" id="PS50835"/>
    </source>
</evidence>
<protein>
    <recommendedName>
        <fullName evidence="3">Ig-like domain-containing protein</fullName>
    </recommendedName>
</protein>
<dbReference type="InterPro" id="IPR050380">
    <property type="entry name" value="Immune_Resp_Modulators"/>
</dbReference>
<sequence length="302" mass="33078">MEKPTPLEPMPHDPDVHVLHSSCTNHPNTIQLVCFISGFYPEPLTVEWLVNGQPGILRGHTASAKKDGDGRTFNTRSNASVSQDEWLEGKTYTCQVSHPGTGSTKQDHTRKCPGDPCHWGAPCQEEMTSPSNIQVFLVPPSPAALYVAQSPMLMCLVVNLPSNSSLQVVWSREKPGSVSPDRLDLAEQFNGTFTASSSMPILTRDSEVGETFTCKVEVPKGRVSPIPVPSREGCTLRGRPNPQQSEILALGPFASPCVMETSYPHPVLQDYQLPLRSPSIMEERGDVPTPTHIHTILLPTWP</sequence>
<dbReference type="InterPro" id="IPR003597">
    <property type="entry name" value="Ig_C1-set"/>
</dbReference>
<accession>A0A674J175</accession>
<keyword evidence="2" id="KW-0393">Immunoglobulin domain</keyword>
<dbReference type="GeneTree" id="ENSGT00940000163076"/>
<dbReference type="Proteomes" id="UP000472274">
    <property type="component" value="Unplaced"/>
</dbReference>
<dbReference type="PROSITE" id="PS50835">
    <property type="entry name" value="IG_LIKE"/>
    <property type="match status" value="2"/>
</dbReference>
<feature type="domain" description="Ig-like" evidence="3">
    <location>
        <begin position="130"/>
        <end position="224"/>
    </location>
</feature>
<evidence type="ECO:0000256" key="1">
    <source>
        <dbReference type="ARBA" id="ARBA00023157"/>
    </source>
</evidence>
<proteinExistence type="predicted"/>
<reference evidence="4" key="2">
    <citation type="submission" date="2025-09" db="UniProtKB">
        <authorList>
            <consortium name="Ensembl"/>
        </authorList>
    </citation>
    <scope>IDENTIFICATION</scope>
</reference>
<dbReference type="PROSITE" id="PS00290">
    <property type="entry name" value="IG_MHC"/>
    <property type="match status" value="1"/>
</dbReference>